<dbReference type="AlphaFoldDB" id="A0A2T6ZQ64"/>
<gene>
    <name evidence="1" type="ORF">B9Z19DRAFT_1085909</name>
</gene>
<accession>A0A2T6ZQ64</accession>
<dbReference type="Pfam" id="PF14441">
    <property type="entry name" value="OTT_1508_deam"/>
    <property type="match status" value="1"/>
</dbReference>
<dbReference type="EMBL" id="NESQ01000148">
    <property type="protein sequence ID" value="PUU77574.1"/>
    <property type="molecule type" value="Genomic_DNA"/>
</dbReference>
<proteinExistence type="predicted"/>
<dbReference type="InterPro" id="IPR027796">
    <property type="entry name" value="OTT_1508_deam-like"/>
</dbReference>
<evidence type="ECO:0000313" key="1">
    <source>
        <dbReference type="EMBL" id="PUU77574.1"/>
    </source>
</evidence>
<dbReference type="Proteomes" id="UP000244722">
    <property type="component" value="Unassembled WGS sequence"/>
</dbReference>
<reference evidence="1 2" key="1">
    <citation type="submission" date="2017-04" db="EMBL/GenBank/DDBJ databases">
        <title>Draft genome sequence of Tuber borchii Vittad., a whitish edible truffle.</title>
        <authorList>
            <consortium name="DOE Joint Genome Institute"/>
            <person name="Murat C."/>
            <person name="Kuo A."/>
            <person name="Barry K.W."/>
            <person name="Clum A."/>
            <person name="Dockter R.B."/>
            <person name="Fauchery L."/>
            <person name="Iotti M."/>
            <person name="Kohler A."/>
            <person name="Labutti K."/>
            <person name="Lindquist E.A."/>
            <person name="Lipzen A."/>
            <person name="Ohm R.A."/>
            <person name="Wang M."/>
            <person name="Grigoriev I.V."/>
            <person name="Zambonelli A."/>
            <person name="Martin F.M."/>
        </authorList>
    </citation>
    <scope>NUCLEOTIDE SEQUENCE [LARGE SCALE GENOMIC DNA]</scope>
    <source>
        <strain evidence="1 2">Tbo3840</strain>
    </source>
</reference>
<organism evidence="1 2">
    <name type="scientific">Tuber borchii</name>
    <name type="common">White truffle</name>
    <dbReference type="NCBI Taxonomy" id="42251"/>
    <lineage>
        <taxon>Eukaryota</taxon>
        <taxon>Fungi</taxon>
        <taxon>Dikarya</taxon>
        <taxon>Ascomycota</taxon>
        <taxon>Pezizomycotina</taxon>
        <taxon>Pezizomycetes</taxon>
        <taxon>Pezizales</taxon>
        <taxon>Tuberaceae</taxon>
        <taxon>Tuber</taxon>
    </lineage>
</organism>
<comment type="caution">
    <text evidence="1">The sequence shown here is derived from an EMBL/GenBank/DDBJ whole genome shotgun (WGS) entry which is preliminary data.</text>
</comment>
<protein>
    <submittedName>
        <fullName evidence="1">Uncharacterized protein</fullName>
    </submittedName>
</protein>
<name>A0A2T6ZQ64_TUBBO</name>
<keyword evidence="2" id="KW-1185">Reference proteome</keyword>
<evidence type="ECO:0000313" key="2">
    <source>
        <dbReference type="Proteomes" id="UP000244722"/>
    </source>
</evidence>
<sequence length="503" mass="57255">MTHTFWGFQFGSSRLLDTSSYTFKNGISPRYATTVRIFPVLDALSSISVSREKSQVIAVGLQMNHETNEIRLLIADNHHVSQALLHHLNKVWRKLQSLSDRYAEHRVRTGRSENPQYQVVSPDIPIQVAALKVEIFRDVYLYSLQKQMRRVDKWFQRLGKFVRALLERRGPSNLDDFEQNLSDTVIVLLIALKLVCKLRDNPETPLTDTEWAVVCSHSMAANENVGGLLADRNESGCEILAEELKDDFHTGNPPEAFALRRALVKLTALPQHIETLFGFAHSPRLRPALQYSMSIVGVPGRCRNAELPSKQAGWAQFLKTIWGEEHRWHKNVAWELAGKKWFAAQKYMCMIHCECKLIHYLETSHASRWDNVARFPYLGVSKLSCGACRIWISSFNELGGRQYYTRGSHDKWYWPWGMPIMGPALDKVMDKMMAKEVLLAYISHERTSGRLRAESESTGVSLLGAQHRPSKGQLKQVKANTLALRRAFGGDLLLLARSEFPGA</sequence>
<dbReference type="OrthoDB" id="5308969at2759"/>